<accession>A0A087TVU7</accession>
<dbReference type="EMBL" id="KK116986">
    <property type="protein sequence ID" value="KFM69236.1"/>
    <property type="molecule type" value="Genomic_DNA"/>
</dbReference>
<sequence length="112" mass="13121">MDDSNKEPVFSTQIYLYIIRPPFRNSGPLVKGIIDVTINSVRCQSFSKGNVLNISLCMHCSNGLLRRKYRNILHQVEAFWFLLKKLLPYDFRWKQLIFPSSLCKFRHKPSAS</sequence>
<evidence type="ECO:0000313" key="1">
    <source>
        <dbReference type="EMBL" id="KFM69236.1"/>
    </source>
</evidence>
<gene>
    <name evidence="1" type="ORF">X975_22526</name>
</gene>
<evidence type="ECO:0000313" key="2">
    <source>
        <dbReference type="Proteomes" id="UP000054359"/>
    </source>
</evidence>
<keyword evidence="2" id="KW-1185">Reference proteome</keyword>
<name>A0A087TVU7_STEMI</name>
<organism evidence="1 2">
    <name type="scientific">Stegodyphus mimosarum</name>
    <name type="common">African social velvet spider</name>
    <dbReference type="NCBI Taxonomy" id="407821"/>
    <lineage>
        <taxon>Eukaryota</taxon>
        <taxon>Metazoa</taxon>
        <taxon>Ecdysozoa</taxon>
        <taxon>Arthropoda</taxon>
        <taxon>Chelicerata</taxon>
        <taxon>Arachnida</taxon>
        <taxon>Araneae</taxon>
        <taxon>Araneomorphae</taxon>
        <taxon>Entelegynae</taxon>
        <taxon>Eresoidea</taxon>
        <taxon>Eresidae</taxon>
        <taxon>Stegodyphus</taxon>
    </lineage>
</organism>
<feature type="non-terminal residue" evidence="1">
    <location>
        <position position="112"/>
    </location>
</feature>
<reference evidence="1 2" key="1">
    <citation type="submission" date="2013-11" db="EMBL/GenBank/DDBJ databases">
        <title>Genome sequencing of Stegodyphus mimosarum.</title>
        <authorList>
            <person name="Bechsgaard J."/>
        </authorList>
    </citation>
    <scope>NUCLEOTIDE SEQUENCE [LARGE SCALE GENOMIC DNA]</scope>
</reference>
<proteinExistence type="predicted"/>
<protein>
    <submittedName>
        <fullName evidence="1">Uncharacterized protein</fullName>
    </submittedName>
</protein>
<dbReference type="Proteomes" id="UP000054359">
    <property type="component" value="Unassembled WGS sequence"/>
</dbReference>
<dbReference type="AlphaFoldDB" id="A0A087TVU7"/>